<dbReference type="AlphaFoldDB" id="A0A5C5BAA1"/>
<evidence type="ECO:0000313" key="1">
    <source>
        <dbReference type="EMBL" id="TNU72754.1"/>
    </source>
</evidence>
<name>A0A5C5BAA1_9MICO</name>
<gene>
    <name evidence="1" type="ORF">FH969_14910</name>
</gene>
<dbReference type="RefSeq" id="WP_139987991.1">
    <property type="nucleotide sequence ID" value="NZ_VENP01000130.1"/>
</dbReference>
<protein>
    <submittedName>
        <fullName evidence="1">Uncharacterized protein</fullName>
    </submittedName>
</protein>
<organism evidence="1 2">
    <name type="scientific">Miniimonas arenae</name>
    <dbReference type="NCBI Taxonomy" id="676201"/>
    <lineage>
        <taxon>Bacteria</taxon>
        <taxon>Bacillati</taxon>
        <taxon>Actinomycetota</taxon>
        <taxon>Actinomycetes</taxon>
        <taxon>Micrococcales</taxon>
        <taxon>Beutenbergiaceae</taxon>
        <taxon>Miniimonas</taxon>
    </lineage>
</organism>
<sequence>MAAGLQPTDIQVEIRDPQRRLVARGDIGFLRRDGTWLLIELQSRQNHSDVDAVIDDGERRDDVMLEEHTVLEFWAIHLGVRGRMVQRVAQHLERRP</sequence>
<dbReference type="OrthoDB" id="5143202at2"/>
<keyword evidence="2" id="KW-1185">Reference proteome</keyword>
<comment type="caution">
    <text evidence="1">The sequence shown here is derived from an EMBL/GenBank/DDBJ whole genome shotgun (WGS) entry which is preliminary data.</text>
</comment>
<dbReference type="Proteomes" id="UP000313849">
    <property type="component" value="Unassembled WGS sequence"/>
</dbReference>
<evidence type="ECO:0000313" key="2">
    <source>
        <dbReference type="Proteomes" id="UP000313849"/>
    </source>
</evidence>
<accession>A0A5C5BAA1</accession>
<proteinExistence type="predicted"/>
<dbReference type="EMBL" id="VENP01000130">
    <property type="protein sequence ID" value="TNU72754.1"/>
    <property type="molecule type" value="Genomic_DNA"/>
</dbReference>
<reference evidence="1 2" key="1">
    <citation type="submission" date="2019-06" db="EMBL/GenBank/DDBJ databases">
        <title>Draft genome sequence of Miniimonas arenae KCTC 19750T isolated from sea sand.</title>
        <authorList>
            <person name="Park S.-J."/>
        </authorList>
    </citation>
    <scope>NUCLEOTIDE SEQUENCE [LARGE SCALE GENOMIC DNA]</scope>
    <source>
        <strain evidence="1 2">KCTC 19750</strain>
    </source>
</reference>